<dbReference type="EnsemblPlants" id="KRH16463">
    <property type="protein sequence ID" value="KRH16463"/>
    <property type="gene ID" value="GLYMA_14G157200"/>
</dbReference>
<dbReference type="Pfam" id="PF14223">
    <property type="entry name" value="Retrotran_gag_2"/>
    <property type="match status" value="1"/>
</dbReference>
<evidence type="ECO:0000313" key="3">
    <source>
        <dbReference type="EnsemblPlants" id="KRH16463"/>
    </source>
</evidence>
<reference evidence="2" key="3">
    <citation type="submission" date="2018-07" db="EMBL/GenBank/DDBJ databases">
        <title>WGS assembly of Glycine max.</title>
        <authorList>
            <person name="Schmutz J."/>
            <person name="Cannon S."/>
            <person name="Schlueter J."/>
            <person name="Ma J."/>
            <person name="Mitros T."/>
            <person name="Nelson W."/>
            <person name="Hyten D."/>
            <person name="Song Q."/>
            <person name="Thelen J."/>
            <person name="Cheng J."/>
            <person name="Xu D."/>
            <person name="Hellsten U."/>
            <person name="May G."/>
            <person name="Yu Y."/>
            <person name="Sakurai T."/>
            <person name="Umezawa T."/>
            <person name="Bhattacharyya M."/>
            <person name="Sandhu D."/>
            <person name="Valliyodan B."/>
            <person name="Lindquist E."/>
            <person name="Peto M."/>
            <person name="Grant D."/>
            <person name="Shu S."/>
            <person name="Goodstein D."/>
            <person name="Barry K."/>
            <person name="Futrell-Griggs M."/>
            <person name="Abernathy B."/>
            <person name="Du J."/>
            <person name="Tian Z."/>
            <person name="Zhu L."/>
            <person name="Gill N."/>
            <person name="Joshi T."/>
            <person name="Libault M."/>
            <person name="Sethuraman A."/>
            <person name="Zhang X."/>
            <person name="Shinozaki K."/>
            <person name="Nguyen H."/>
            <person name="Wing R."/>
            <person name="Cregan P."/>
            <person name="Specht J."/>
            <person name="Grimwood J."/>
            <person name="Rokhsar D."/>
            <person name="Stacey G."/>
            <person name="Shoemaker R."/>
            <person name="Jackson S."/>
        </authorList>
    </citation>
    <scope>NUCLEOTIDE SEQUENCE</scope>
    <source>
        <tissue evidence="2">Callus</tissue>
    </source>
</reference>
<feature type="signal peptide" evidence="1">
    <location>
        <begin position="1"/>
        <end position="20"/>
    </location>
</feature>
<dbReference type="PANTHER" id="PTHR47592">
    <property type="entry name" value="PBF68 PROTEIN"/>
    <property type="match status" value="1"/>
</dbReference>
<accession>A0A0R0GQ44</accession>
<name>A0A0R0GQ44_SOYBN</name>
<dbReference type="PANTHER" id="PTHR47592:SF27">
    <property type="entry name" value="OS08G0421700 PROTEIN"/>
    <property type="match status" value="1"/>
</dbReference>
<keyword evidence="4" id="KW-1185">Reference proteome</keyword>
<dbReference type="InParanoid" id="A0A0R0GQ44"/>
<gene>
    <name evidence="2" type="ORF">GLYMA_14G157200</name>
</gene>
<protein>
    <submittedName>
        <fullName evidence="2 3">Uncharacterized protein</fullName>
    </submittedName>
</protein>
<dbReference type="EMBL" id="CM000847">
    <property type="protein sequence ID" value="KRH16463.1"/>
    <property type="molecule type" value="Genomic_DNA"/>
</dbReference>
<dbReference type="Proteomes" id="UP000008827">
    <property type="component" value="Chromosome 14"/>
</dbReference>
<dbReference type="Gramene" id="KRH16463">
    <property type="protein sequence ID" value="KRH16463"/>
    <property type="gene ID" value="GLYMA_14G157200"/>
</dbReference>
<evidence type="ECO:0000313" key="4">
    <source>
        <dbReference type="Proteomes" id="UP000008827"/>
    </source>
</evidence>
<reference evidence="2 3" key="1">
    <citation type="journal article" date="2010" name="Nature">
        <title>Genome sequence of the palaeopolyploid soybean.</title>
        <authorList>
            <person name="Schmutz J."/>
            <person name="Cannon S.B."/>
            <person name="Schlueter J."/>
            <person name="Ma J."/>
            <person name="Mitros T."/>
            <person name="Nelson W."/>
            <person name="Hyten D.L."/>
            <person name="Song Q."/>
            <person name="Thelen J.J."/>
            <person name="Cheng J."/>
            <person name="Xu D."/>
            <person name="Hellsten U."/>
            <person name="May G.D."/>
            <person name="Yu Y."/>
            <person name="Sakurai T."/>
            <person name="Umezawa T."/>
            <person name="Bhattacharyya M.K."/>
            <person name="Sandhu D."/>
            <person name="Valliyodan B."/>
            <person name="Lindquist E."/>
            <person name="Peto M."/>
            <person name="Grant D."/>
            <person name="Shu S."/>
            <person name="Goodstein D."/>
            <person name="Barry K."/>
            <person name="Futrell-Griggs M."/>
            <person name="Abernathy B."/>
            <person name="Du J."/>
            <person name="Tian Z."/>
            <person name="Zhu L."/>
            <person name="Gill N."/>
            <person name="Joshi T."/>
            <person name="Libault M."/>
            <person name="Sethuraman A."/>
            <person name="Zhang X.-C."/>
            <person name="Shinozaki K."/>
            <person name="Nguyen H.T."/>
            <person name="Wing R.A."/>
            <person name="Cregan P."/>
            <person name="Specht J."/>
            <person name="Grimwood J."/>
            <person name="Rokhsar D."/>
            <person name="Stacey G."/>
            <person name="Shoemaker R.C."/>
            <person name="Jackson S.A."/>
        </authorList>
    </citation>
    <scope>NUCLEOTIDE SEQUENCE</scope>
    <source>
        <strain evidence="3">cv. Williams 82</strain>
        <tissue evidence="2">Callus</tissue>
    </source>
</reference>
<evidence type="ECO:0000313" key="2">
    <source>
        <dbReference type="EMBL" id="KRH16463.1"/>
    </source>
</evidence>
<evidence type="ECO:0000256" key="1">
    <source>
        <dbReference type="SAM" id="SignalP"/>
    </source>
</evidence>
<dbReference type="AlphaFoldDB" id="A0A0R0GQ44"/>
<feature type="chain" id="PRO_5014521391" evidence="1">
    <location>
        <begin position="21"/>
        <end position="136"/>
    </location>
</feature>
<sequence length="136" mass="16217">MVNCICRWLLIWFQTKVALLEPVKPLHGVPIQISELSLLLQSFKLMFEKVDRTSLNISANKVCCHTLLNTLSNELFDVYFSYKEAKEIWESLVLKYTIESVLRQFFIIDNYYHWTMIEDKDIKVLINKYHKLLEDL</sequence>
<organism evidence="2">
    <name type="scientific">Glycine max</name>
    <name type="common">Soybean</name>
    <name type="synonym">Glycine hispida</name>
    <dbReference type="NCBI Taxonomy" id="3847"/>
    <lineage>
        <taxon>Eukaryota</taxon>
        <taxon>Viridiplantae</taxon>
        <taxon>Streptophyta</taxon>
        <taxon>Embryophyta</taxon>
        <taxon>Tracheophyta</taxon>
        <taxon>Spermatophyta</taxon>
        <taxon>Magnoliopsida</taxon>
        <taxon>eudicotyledons</taxon>
        <taxon>Gunneridae</taxon>
        <taxon>Pentapetalae</taxon>
        <taxon>rosids</taxon>
        <taxon>fabids</taxon>
        <taxon>Fabales</taxon>
        <taxon>Fabaceae</taxon>
        <taxon>Papilionoideae</taxon>
        <taxon>50 kb inversion clade</taxon>
        <taxon>NPAAA clade</taxon>
        <taxon>indigoferoid/millettioid clade</taxon>
        <taxon>Phaseoleae</taxon>
        <taxon>Glycine</taxon>
        <taxon>Glycine subgen. Soja</taxon>
    </lineage>
</organism>
<keyword evidence="1" id="KW-0732">Signal</keyword>
<reference evidence="3" key="2">
    <citation type="submission" date="2018-02" db="UniProtKB">
        <authorList>
            <consortium name="EnsemblPlants"/>
        </authorList>
    </citation>
    <scope>IDENTIFICATION</scope>
    <source>
        <strain evidence="3">Williams 82</strain>
    </source>
</reference>
<proteinExistence type="predicted"/>